<dbReference type="NCBIfam" id="TIGR02601">
    <property type="entry name" value="autotrns_rpt"/>
    <property type="match status" value="5"/>
</dbReference>
<evidence type="ECO:0000259" key="2">
    <source>
        <dbReference type="PROSITE" id="PS51208"/>
    </source>
</evidence>
<sequence>MIALQSGSITGKFADTVNDFVTKGGQALSPSDYLISYNGGDGNDLTIIVYGAPAGPFTFWNGGTGSNLAVSGGAGGNGTWNAGNTNWVNDGPNPSTGTWTANETAVFGGNSGTVTVASNVSVDGIEFRTGNYVLTSSGSAITLASQGAGDVVIDVSGRNVIDVPLLGNPGNTRLVVDGGGELVLTNESNGYTGGTQVQANSTLTLGDQTWGNGKIAGTIGGVQSAKLNVFTASEVDFSNPVNLFLGEIDFNAPSGGTGIINLSGVSSNFSGAAAVHQGAVLNMANGTLGGDLVVNPSAILSGTGTLGSVEIQTNGTLSPGDFGSPSDNQLQLHQSGAGRVGSLTFGPELLIAGNATMIFDVHVGNHDTVNVQGLFTAGGKLLVYYNGTDGTAYTLITYQSYSPNENFPGGISVYDTNKQAFLEDGQYEWSLHYNGTNTGVLIVQEKLDDQDYYWNGGSAGNQNPTGVINGSGGDGTWDINNSNRNWVSQQGTTPSIWENGRTAHFATRGGLVTVAATNISVAGIFFDTGGYTLTGNSIQLTPDGTRGETVPRIDVVGGSTATLDLVLNASSLRKTGGGTLVLTKSNTAITGTTSIEQGTLQLGTSGNSQPGSVAGAITGGGTLELYAGSSINFTNNITGLQGAFNIRTGSVTMSGNTNANLATTTSFYSTGTFTISASSTYGGGLNIVNGTLIVGNNGNVGQGGSLVSVQSNASLIVSNPFNVRGSLTLAGGSRNVFQNTSGVVNVAGFLSLGGSILNAGALSGSGVYVLYNYSNGVNGQFSSGSTLPSGSSIDYLTSNQVRLIVPGSNGMISQYWDGAGTTVNSLVGGNGIWNNSNRNWANSQGSIASETAWVNNSTAVAIFSGSQSGTVTVNGDLRVAGMDFQRDGYVLRSNGFGALTLTSVRGAPVSINVNGGTATIAVPLQGTPAGLTKTGSGMLVLSSANTYQGNTTISQGTLQLGGALGNGTVVGSISGGGTLAVYAQSGTGVSFNNNIDSLTGPFNITGPGRVDFDLNDSGYGGTTTVTNGTFNLRQDIGGTVNVFGGTLAGDNATIGGPVAIGNGSMAGRLSPGDASFSGNSYGILTINGDLTLAANATSVFGFSLAGQANAPASNDLVVVNGTINLGGSGFDVTINDDEYGDYTLFQYSQSYTGNFGANVSVKFDTTEVLQPSQYRICPINPSCRTTTTDTIFLTILNAPSGPGLYWDGGNTNPGDGTIVGGSGTWLPEAFPNDQSWTGQDGIKRHPWTDDYTAIFEGTLPGTVTVNTETSPGQYEPIKLGGMQFNTVNYDIVGGPDDVFAIDSEIIMYVEDGVTVTNNVAYQGTGQIHKDGPGLLAVAPYKFAGNWVIEKGTLQIGDDKFPGSLQQDADILDEGTIRFYRSSGYNKTVTGLGILQFSLSNLVTSPFTFNGDGSAFAGEIQVLRGTLQVQNAPGPALNGASLVVGGTDPLAPGDPSPAGLNVYSSMTISGEIDIGDRNDTLLGSQGSSLSISGIALLTASGDDDVDIGNVEGSIVDADIRGTLSAAGGDIRVGYADNTNVTMTASGQSGLVEAKGGSIVIGNGKNSMATSVSVSVQGGATLSAAEDIRIGGLSSGQPGMGTLNIGSPAGTPAPLAAPGNLSAQQLVFGGGTATLVFNHSGAQADDYDFDVKLAVDSSGDGQTISVLDGFTSFSGDGSAYTGDVDISGGTFNVKSTLAGNFNVTGGVLSGIGHLGSLNNMVTIGEPSGTPKSATLSPGDLSVNAPPAANYGTLNIVGDLYLDTTAVSLFDLGKAGSSNNPALGGPENDLVTVDRGLTAGGALDITVTGGYGYYTLFTADNLNNSEFDPQNITVLLNNTPTGRFQITYPGKKNVVLEVYDVPTYSDLYWNGITLQPSVPPQVVGGDGDWFVSYAHTNWLNPTFKKSFDWKSPNRAIFDGASGKVKINTVPNGQSEPIVVTGMQFNKSGYELTYTTSATTDALTLLTPNQNPPLNPGVPEVPVIAVDDSLATNGGWASIGVVLKGTDGMEKDGEGTLILTADNTYSGDTTISAGTLQLGDSSKGLDGSVQGLINVKTANSTTLAVQATGTPEMNNGLVGLGDFNISGPGSLTFSGEGGAFGGDLYVFGGGTLVVTGELAGETLLIGEGKGGSGQPDGSVTLTMGGRLKIDESISLAALQPLSPSEVAVLNFGAAATDVAAMTGEILVGTGQGSVSFNSTQSAMVFNHVSERVTPLILDNFRLIGTQGAINHISGTTVFQDVTASQFTETVTISGGVLVLEYGGGVFGEPTILGGPVTVQSGGTLAGAGNIVGQVTVMGQGVLENEQNLSSQNPYSLRVASPLAMDADSILRVYLDPAAVNANTPLFASASLSLPSSGMVEVDVNTVGGKTLGQGYYFLIDPITPYSGPQNILTLAPGSKPTYVITYANDSGLPGIYLHVTSGTASLGDYWNPTMNGSGASYGGDGTWTASGGTDWTNVPDNAAVVNFGGWDNSGVTAIFKGTGGNVTVDSVTDGQIQVAGFNFQAGPYVLTAANTADTLMLVGAAVTVNVDQAAGSATLAVPLHGTSGLIKQGPGELKFTARNSYDGGTAVQEGSLVFGDNAAVAGQISIANGAVLAVNATGTVTFTTSNVISDGGGSSATPAAFNIVAGTAEVNSSSTRFSGNTTAMNGGTLTGTGALGGTVTVQQGGTLKGTVQTGPLTTGDSLVLQAGSTLDVTLDPNAPNTTVPLFITGSLDVVSGIVDVHSTTGVAQDIQKGEYFLISYTSKPNGSDPTKLVPSSGNFKIVDVNHGVYLTAEEGVTAYWHPVQSSPADFGGPGNWTANSGSNWSDENGGNLGPWTAGATAIFKGDAADVAVDTSGGAAVEIGGMTFLVDGYVIKGLAGSDELTFTTAQSNISVTVGETPADSAISATVELPMTGAAGLVKDGPGELVLDAINTYNGGTHVLEGTLTTQQAGAVPGDIIVEQAAIWNWDASGPSAFHGNIEGAGTFNVNVPGSLQLTAANTFTGTTNLAANMTLNVTGSPGSESSAQLLGTINVGNKAILEGMGSFGAVRVGDKGKIRFGAYDNTGAMAVTTVSAESLDIVDGGSFEIAVDSNVPGSASLLNVSGAVTITGTVQGDVKLIGEPLPPAEYTVIAGGPGSSYSTQISAPAGTVTALYGFETDPQNQNNLLFTVKPNTTKDLCVQLSSDACDIVGTIKSLSSDRGFGALRNIRIDEAEEVLPQLSGDVYASSDAAMVAGSRYLRNATGEQVRGSLGGVSTGAGISAVSNYAAEPSPVATPFGAFEEDNGGIGVWAAGYGAWSSMDGSGVAAKMTDSVGGFFLGADAAAFGSMRFGAVAGFGQSTYKVDAHNAKGTSDDYTFGLYGGGEWGGFGVDFGTAYTWHSVSTNRSVYASTFTDHLSGSYDAGTFQVYGGVGYGFDVTDSFTLEPYADAAYINQHSDAFTETGGIAALSYQSQTMNTGFTTVGLRGAWEFDIGGYQNRLSASAGWRHGFGDLDPQAAFTFAGSDPFGVTGTPLAEDQAVLSIGWDTEFSDTVSVGVNYTGQFAGGNRSQNVTAKLNIRF</sequence>
<dbReference type="RefSeq" id="WP_200335174.1">
    <property type="nucleotide sequence ID" value="NZ_CP066786.1"/>
</dbReference>
<protein>
    <submittedName>
        <fullName evidence="3">Autotransporter domain-containing protein</fullName>
    </submittedName>
</protein>
<dbReference type="SUPFAM" id="SSF103515">
    <property type="entry name" value="Autotransporter"/>
    <property type="match status" value="1"/>
</dbReference>
<dbReference type="Proteomes" id="UP000596083">
    <property type="component" value="Chromosome"/>
</dbReference>
<accession>A0A7T7HIY5</accession>
<dbReference type="InterPro" id="IPR011050">
    <property type="entry name" value="Pectin_lyase_fold/virulence"/>
</dbReference>
<dbReference type="KEGG" id="mlut:JET14_17500"/>
<dbReference type="PROSITE" id="PS51208">
    <property type="entry name" value="AUTOTRANSPORTER"/>
    <property type="match status" value="1"/>
</dbReference>
<dbReference type="PANTHER" id="PTHR35037:SF3">
    <property type="entry name" value="C-TERMINAL REGION OF AIDA-LIKE PROTEIN"/>
    <property type="match status" value="1"/>
</dbReference>
<gene>
    <name evidence="3" type="ORF">JET14_17500</name>
</gene>
<dbReference type="Gene3D" id="2.40.128.130">
    <property type="entry name" value="Autotransporter beta-domain"/>
    <property type="match status" value="1"/>
</dbReference>
<evidence type="ECO:0000313" key="4">
    <source>
        <dbReference type="Proteomes" id="UP000596083"/>
    </source>
</evidence>
<proteinExistence type="predicted"/>
<dbReference type="Pfam" id="PF03797">
    <property type="entry name" value="Autotransporter"/>
    <property type="match status" value="1"/>
</dbReference>
<dbReference type="SMART" id="SM00869">
    <property type="entry name" value="Autotransporter"/>
    <property type="match status" value="1"/>
</dbReference>
<dbReference type="InterPro" id="IPR013425">
    <property type="entry name" value="Autotrns_rpt"/>
</dbReference>
<evidence type="ECO:0000313" key="3">
    <source>
        <dbReference type="EMBL" id="QQM30060.1"/>
    </source>
</evidence>
<feature type="domain" description="Autotransporter" evidence="2">
    <location>
        <begin position="3263"/>
        <end position="3540"/>
    </location>
</feature>
<dbReference type="SUPFAM" id="SSF51126">
    <property type="entry name" value="Pectin lyase-like"/>
    <property type="match status" value="4"/>
</dbReference>
<keyword evidence="1" id="KW-0732">Signal</keyword>
<reference evidence="3 4" key="1">
    <citation type="submission" date="2020-12" db="EMBL/GenBank/DDBJ databases">
        <authorList>
            <person name="Zheng R.K."/>
            <person name="Sun C.M."/>
        </authorList>
    </citation>
    <scope>NUCLEOTIDE SEQUENCE [LARGE SCALE GENOMIC DNA]</scope>
    <source>
        <strain evidence="3 4">ZRK001</strain>
    </source>
</reference>
<evidence type="ECO:0000256" key="1">
    <source>
        <dbReference type="ARBA" id="ARBA00022729"/>
    </source>
</evidence>
<dbReference type="Pfam" id="PF12951">
    <property type="entry name" value="PATR"/>
    <property type="match status" value="8"/>
</dbReference>
<dbReference type="InterPro" id="IPR036709">
    <property type="entry name" value="Autotransporte_beta_dom_sf"/>
</dbReference>
<dbReference type="PANTHER" id="PTHR35037">
    <property type="entry name" value="C-TERMINAL REGION OF AIDA-LIKE PROTEIN"/>
    <property type="match status" value="1"/>
</dbReference>
<dbReference type="InterPro" id="IPR051551">
    <property type="entry name" value="Autotransporter_adhesion"/>
</dbReference>
<dbReference type="InterPro" id="IPR005546">
    <property type="entry name" value="Autotransporte_beta"/>
</dbReference>
<organism evidence="3 4">
    <name type="scientific">Martelella lutilitoris</name>
    <dbReference type="NCBI Taxonomy" id="2583532"/>
    <lineage>
        <taxon>Bacteria</taxon>
        <taxon>Pseudomonadati</taxon>
        <taxon>Pseudomonadota</taxon>
        <taxon>Alphaproteobacteria</taxon>
        <taxon>Hyphomicrobiales</taxon>
        <taxon>Aurantimonadaceae</taxon>
        <taxon>Martelella</taxon>
    </lineage>
</organism>
<name>A0A7T7HIY5_9HYPH</name>
<dbReference type="EMBL" id="CP066786">
    <property type="protein sequence ID" value="QQM30060.1"/>
    <property type="molecule type" value="Genomic_DNA"/>
</dbReference>